<dbReference type="Proteomes" id="UP000015103">
    <property type="component" value="Unassembled WGS sequence"/>
</dbReference>
<protein>
    <submittedName>
        <fullName evidence="2">SH3 domain-containing protein</fullName>
    </submittedName>
</protein>
<reference evidence="2" key="1">
    <citation type="submission" date="2015-05" db="UniProtKB">
        <authorList>
            <consortium name="EnsemblMetazoa"/>
        </authorList>
    </citation>
    <scope>IDENTIFICATION</scope>
</reference>
<dbReference type="PANTHER" id="PTHR23122">
    <property type="entry name" value="MEMBRANE-ASSOCIATED GUANYLATE KINASE MAGUK"/>
    <property type="match status" value="1"/>
</dbReference>
<dbReference type="HOGENOM" id="CLU_2747427_0_0_1"/>
<evidence type="ECO:0000256" key="1">
    <source>
        <dbReference type="ARBA" id="ARBA00022443"/>
    </source>
</evidence>
<proteinExistence type="predicted"/>
<keyword evidence="1" id="KW-0728">SH3 domain</keyword>
<dbReference type="SMART" id="SM00326">
    <property type="entry name" value="SH3"/>
    <property type="match status" value="1"/>
</dbReference>
<dbReference type="AlphaFoldDB" id="T1HU85"/>
<keyword evidence="3" id="KW-1185">Reference proteome</keyword>
<dbReference type="Pfam" id="PF07653">
    <property type="entry name" value="SH3_2"/>
    <property type="match status" value="1"/>
</dbReference>
<organism evidence="2 3">
    <name type="scientific">Rhodnius prolixus</name>
    <name type="common">Triatomid bug</name>
    <dbReference type="NCBI Taxonomy" id="13249"/>
    <lineage>
        <taxon>Eukaryota</taxon>
        <taxon>Metazoa</taxon>
        <taxon>Ecdysozoa</taxon>
        <taxon>Arthropoda</taxon>
        <taxon>Hexapoda</taxon>
        <taxon>Insecta</taxon>
        <taxon>Pterygota</taxon>
        <taxon>Neoptera</taxon>
        <taxon>Paraneoptera</taxon>
        <taxon>Hemiptera</taxon>
        <taxon>Heteroptera</taxon>
        <taxon>Panheteroptera</taxon>
        <taxon>Cimicomorpha</taxon>
        <taxon>Reduviidae</taxon>
        <taxon>Triatominae</taxon>
        <taxon>Rhodnius</taxon>
    </lineage>
</organism>
<dbReference type="CDD" id="cd12036">
    <property type="entry name" value="SH3_MPP5"/>
    <property type="match status" value="1"/>
</dbReference>
<dbReference type="EMBL" id="ACPB03019127">
    <property type="status" value="NOT_ANNOTATED_CDS"/>
    <property type="molecule type" value="Genomic_DNA"/>
</dbReference>
<name>T1HU85_RHOPR</name>
<dbReference type="PROSITE" id="PS50002">
    <property type="entry name" value="SH3"/>
    <property type="match status" value="1"/>
</dbReference>
<dbReference type="VEuPathDB" id="VectorBase:RPRC007605"/>
<dbReference type="EnsemblMetazoa" id="RPRC007605-RA">
    <property type="protein sequence ID" value="RPRC007605-PA"/>
    <property type="gene ID" value="RPRC007605"/>
</dbReference>
<evidence type="ECO:0000313" key="3">
    <source>
        <dbReference type="Proteomes" id="UP000015103"/>
    </source>
</evidence>
<dbReference type="STRING" id="13249.T1HU85"/>
<dbReference type="Gene3D" id="2.30.30.40">
    <property type="entry name" value="SH3 Domains"/>
    <property type="match status" value="1"/>
</dbReference>
<dbReference type="InterPro" id="IPR035601">
    <property type="entry name" value="MPP5_SH3"/>
</dbReference>
<sequence length="71" mass="8287">MHMKANFDYDPEDDLYIPCRELGISFGKGDILHVICQDDPNWWQAYREGEEDQSLAGLIPSKSFQHQREAM</sequence>
<dbReference type="OMA" id="EDPHIPC"/>
<dbReference type="SUPFAM" id="SSF50044">
    <property type="entry name" value="SH3-domain"/>
    <property type="match status" value="1"/>
</dbReference>
<dbReference type="InterPro" id="IPR050716">
    <property type="entry name" value="MAGUK"/>
</dbReference>
<dbReference type="InterPro" id="IPR001452">
    <property type="entry name" value="SH3_domain"/>
</dbReference>
<evidence type="ECO:0000313" key="2">
    <source>
        <dbReference type="EnsemblMetazoa" id="RPRC007605-PA"/>
    </source>
</evidence>
<dbReference type="eggNOG" id="KOG0609">
    <property type="taxonomic scope" value="Eukaryota"/>
</dbReference>
<accession>T1HU85</accession>
<dbReference type="InterPro" id="IPR036028">
    <property type="entry name" value="SH3-like_dom_sf"/>
</dbReference>
<dbReference type="InParanoid" id="T1HU85"/>